<dbReference type="SUPFAM" id="SSF74653">
    <property type="entry name" value="TolA/TonB C-terminal domain"/>
    <property type="match status" value="1"/>
</dbReference>
<organism evidence="2 3">
    <name type="scientific">Paenimyroides baculatum</name>
    <dbReference type="NCBI Taxonomy" id="2608000"/>
    <lineage>
        <taxon>Bacteria</taxon>
        <taxon>Pseudomonadati</taxon>
        <taxon>Bacteroidota</taxon>
        <taxon>Flavobacteriia</taxon>
        <taxon>Flavobacteriales</taxon>
        <taxon>Flavobacteriaceae</taxon>
        <taxon>Paenimyroides</taxon>
    </lineage>
</organism>
<keyword evidence="1" id="KW-0732">Signal</keyword>
<evidence type="ECO:0000313" key="3">
    <source>
        <dbReference type="Proteomes" id="UP000325141"/>
    </source>
</evidence>
<reference evidence="2 3" key="1">
    <citation type="submission" date="2019-09" db="EMBL/GenBank/DDBJ databases">
        <title>Genome sequence and assembly of Flavobacterium sp.</title>
        <authorList>
            <person name="Chhetri G."/>
        </authorList>
    </citation>
    <scope>NUCLEOTIDE SEQUENCE [LARGE SCALE GENOMIC DNA]</scope>
    <source>
        <strain evidence="2 3">SNL9</strain>
    </source>
</reference>
<comment type="caution">
    <text evidence="2">The sequence shown here is derived from an EMBL/GenBank/DDBJ whole genome shotgun (WGS) entry which is preliminary data.</text>
</comment>
<evidence type="ECO:0008006" key="4">
    <source>
        <dbReference type="Google" id="ProtNLM"/>
    </source>
</evidence>
<dbReference type="RefSeq" id="WP_150009481.1">
    <property type="nucleotide sequence ID" value="NZ_VWSG01000001.1"/>
</dbReference>
<evidence type="ECO:0000313" key="2">
    <source>
        <dbReference type="EMBL" id="KAA5538240.1"/>
    </source>
</evidence>
<dbReference type="AlphaFoldDB" id="A0A5M6CV38"/>
<protein>
    <recommendedName>
        <fullName evidence="4">TonB protein C-terminal</fullName>
    </recommendedName>
</protein>
<feature type="chain" id="PRO_5024322065" description="TonB protein C-terminal" evidence="1">
    <location>
        <begin position="20"/>
        <end position="236"/>
    </location>
</feature>
<evidence type="ECO:0000256" key="1">
    <source>
        <dbReference type="SAM" id="SignalP"/>
    </source>
</evidence>
<dbReference type="EMBL" id="VWSG01000001">
    <property type="protein sequence ID" value="KAA5538240.1"/>
    <property type="molecule type" value="Genomic_DNA"/>
</dbReference>
<dbReference type="Gene3D" id="3.30.1150.10">
    <property type="match status" value="1"/>
</dbReference>
<proteinExistence type="predicted"/>
<accession>A0A5M6CV38</accession>
<gene>
    <name evidence="2" type="ORF">F0460_01160</name>
</gene>
<dbReference type="Proteomes" id="UP000325141">
    <property type="component" value="Unassembled WGS sequence"/>
</dbReference>
<feature type="signal peptide" evidence="1">
    <location>
        <begin position="1"/>
        <end position="19"/>
    </location>
</feature>
<sequence>MKNTLLLLFTILTNVVSSAQDSKATPPYEATQYVQNIIQELNIPDETFDKMRGKDNIIQVKLFLNDKGEVTKASIPKDEFELEALIVPIIKQLPNFNPAIVDGTAKASLYNLSFVINEYNYYKAVRYKATPINGMKKFSEKVSNNFYITDQERSNLSVAKTKTTLDIAIDFIIEKDGSVSNFKMVDPELEYFQKRIMQAVKRAAKKWIPATINGSPVRTKFTYTLTIRVDFHSLNI</sequence>
<keyword evidence="3" id="KW-1185">Reference proteome</keyword>
<name>A0A5M6CV38_9FLAO</name>